<dbReference type="STRING" id="1324314.BVG16_02675"/>
<dbReference type="SUPFAM" id="SSF54197">
    <property type="entry name" value="HIT-like"/>
    <property type="match status" value="1"/>
</dbReference>
<dbReference type="GO" id="GO:0003824">
    <property type="term" value="F:catalytic activity"/>
    <property type="evidence" value="ECO:0007669"/>
    <property type="project" value="InterPro"/>
</dbReference>
<dbReference type="Pfam" id="PF01230">
    <property type="entry name" value="HIT"/>
    <property type="match status" value="1"/>
</dbReference>
<dbReference type="Gene3D" id="3.30.428.10">
    <property type="entry name" value="HIT-like"/>
    <property type="match status" value="1"/>
</dbReference>
<proteinExistence type="predicted"/>
<feature type="active site" description="Tele-AMP-histidine intermediate" evidence="1">
    <location>
        <position position="107"/>
    </location>
</feature>
<dbReference type="PANTHER" id="PTHR46648:SF1">
    <property type="entry name" value="ADENOSINE 5'-MONOPHOSPHORAMIDASE HNT1"/>
    <property type="match status" value="1"/>
</dbReference>
<dbReference type="InterPro" id="IPR036265">
    <property type="entry name" value="HIT-like_sf"/>
</dbReference>
<gene>
    <name evidence="4" type="ORF">BVG16_02675</name>
</gene>
<dbReference type="InterPro" id="IPR011146">
    <property type="entry name" value="HIT-like"/>
</dbReference>
<dbReference type="PROSITE" id="PS51084">
    <property type="entry name" value="HIT_2"/>
    <property type="match status" value="1"/>
</dbReference>
<protein>
    <submittedName>
        <fullName evidence="4">HIT family protein</fullName>
    </submittedName>
</protein>
<dbReference type="EMBL" id="MSZX01000001">
    <property type="protein sequence ID" value="OPA81244.1"/>
    <property type="molecule type" value="Genomic_DNA"/>
</dbReference>
<evidence type="ECO:0000313" key="4">
    <source>
        <dbReference type="EMBL" id="OPA81244.1"/>
    </source>
</evidence>
<name>A0A1T2XN04_9BACL</name>
<comment type="caution">
    <text evidence="4">The sequence shown here is derived from an EMBL/GenBank/DDBJ whole genome shotgun (WGS) entry which is preliminary data.</text>
</comment>
<accession>A0A1T2XN04</accession>
<feature type="domain" description="HIT" evidence="3">
    <location>
        <begin position="13"/>
        <end position="119"/>
    </location>
</feature>
<dbReference type="AlphaFoldDB" id="A0A1T2XN04"/>
<organism evidence="4 5">
    <name type="scientific">Paenibacillus selenitireducens</name>
    <dbReference type="NCBI Taxonomy" id="1324314"/>
    <lineage>
        <taxon>Bacteria</taxon>
        <taxon>Bacillati</taxon>
        <taxon>Bacillota</taxon>
        <taxon>Bacilli</taxon>
        <taxon>Bacillales</taxon>
        <taxon>Paenibacillaceae</taxon>
        <taxon>Paenibacillus</taxon>
    </lineage>
</organism>
<dbReference type="InterPro" id="IPR001310">
    <property type="entry name" value="Histidine_triad_HIT"/>
</dbReference>
<evidence type="ECO:0000256" key="1">
    <source>
        <dbReference type="PIRSR" id="PIRSR601310-1"/>
    </source>
</evidence>
<keyword evidence="5" id="KW-1185">Reference proteome</keyword>
<dbReference type="GO" id="GO:0009117">
    <property type="term" value="P:nucleotide metabolic process"/>
    <property type="evidence" value="ECO:0007669"/>
    <property type="project" value="TreeGrafter"/>
</dbReference>
<sequence length="151" mass="17268">MRRGFRMLKEDCLGCRLANHLTETYVIYENDLLTCILDIAPIHEGHILILPKHHVQDLDELDQATALAIMIASAELSRALKACYQPDGITIMQNGGSFNDLGHYHMHVFPRFDADGFGWVEPVHEIDLHDRLDATHMDLKEALQRIRVVQK</sequence>
<evidence type="ECO:0000313" key="5">
    <source>
        <dbReference type="Proteomes" id="UP000190188"/>
    </source>
</evidence>
<evidence type="ECO:0000259" key="3">
    <source>
        <dbReference type="PROSITE" id="PS51084"/>
    </source>
</evidence>
<dbReference type="PANTHER" id="PTHR46648">
    <property type="entry name" value="HIT FAMILY PROTEIN 1"/>
    <property type="match status" value="1"/>
</dbReference>
<feature type="short sequence motif" description="Histidine triad motif" evidence="2">
    <location>
        <begin position="103"/>
        <end position="107"/>
    </location>
</feature>
<dbReference type="Proteomes" id="UP000190188">
    <property type="component" value="Unassembled WGS sequence"/>
</dbReference>
<evidence type="ECO:0000256" key="2">
    <source>
        <dbReference type="PROSITE-ProRule" id="PRU00464"/>
    </source>
</evidence>
<reference evidence="4 5" key="1">
    <citation type="submission" date="2017-01" db="EMBL/GenBank/DDBJ databases">
        <title>Genome analysis of Paenibacillus selenitrireducens ES3-24.</title>
        <authorList>
            <person name="Xu D."/>
            <person name="Yao R."/>
            <person name="Zheng S."/>
        </authorList>
    </citation>
    <scope>NUCLEOTIDE SEQUENCE [LARGE SCALE GENOMIC DNA]</scope>
    <source>
        <strain evidence="4 5">ES3-24</strain>
    </source>
</reference>